<evidence type="ECO:0000313" key="2">
    <source>
        <dbReference type="Proteomes" id="UP001370758"/>
    </source>
</evidence>
<name>A0AAV9WJW5_9PEZI</name>
<comment type="caution">
    <text evidence="1">The sequence shown here is derived from an EMBL/GenBank/DDBJ whole genome shotgun (WGS) entry which is preliminary data.</text>
</comment>
<dbReference type="AlphaFoldDB" id="A0AAV9WJW5"/>
<reference evidence="1 2" key="1">
    <citation type="submission" date="2023-08" db="EMBL/GenBank/DDBJ databases">
        <authorList>
            <person name="Palmer J.M."/>
        </authorList>
    </citation>
    <scope>NUCLEOTIDE SEQUENCE [LARGE SCALE GENOMIC DNA]</scope>
    <source>
        <strain evidence="1 2">TWF481</strain>
    </source>
</reference>
<accession>A0AAV9WJW5</accession>
<dbReference type="EMBL" id="JAVHJL010000002">
    <property type="protein sequence ID" value="KAK6509832.1"/>
    <property type="molecule type" value="Genomic_DNA"/>
</dbReference>
<dbReference type="Proteomes" id="UP001370758">
    <property type="component" value="Unassembled WGS sequence"/>
</dbReference>
<keyword evidence="2" id="KW-1185">Reference proteome</keyword>
<protein>
    <submittedName>
        <fullName evidence="1">Uncharacterized protein</fullName>
    </submittedName>
</protein>
<sequence length="79" mass="9508">MGSVFTEDFRSRMIPKRKKYISRSVKFAFRLFQGLYKFYKKIFVKGSFFYRLHVYQILTPAQRNLEDKVPPPSALSHRN</sequence>
<gene>
    <name evidence="1" type="ORF">TWF481_004561</name>
</gene>
<proteinExistence type="predicted"/>
<organism evidence="1 2">
    <name type="scientific">Arthrobotrys musiformis</name>
    <dbReference type="NCBI Taxonomy" id="47236"/>
    <lineage>
        <taxon>Eukaryota</taxon>
        <taxon>Fungi</taxon>
        <taxon>Dikarya</taxon>
        <taxon>Ascomycota</taxon>
        <taxon>Pezizomycotina</taxon>
        <taxon>Orbiliomycetes</taxon>
        <taxon>Orbiliales</taxon>
        <taxon>Orbiliaceae</taxon>
        <taxon>Arthrobotrys</taxon>
    </lineage>
</organism>
<evidence type="ECO:0000313" key="1">
    <source>
        <dbReference type="EMBL" id="KAK6509832.1"/>
    </source>
</evidence>